<dbReference type="EMBL" id="FNON01000006">
    <property type="protein sequence ID" value="SDY68081.1"/>
    <property type="molecule type" value="Genomic_DNA"/>
</dbReference>
<keyword evidence="2" id="KW-1185">Reference proteome</keyword>
<reference evidence="1 2" key="1">
    <citation type="submission" date="2016-10" db="EMBL/GenBank/DDBJ databases">
        <authorList>
            <person name="de Groot N.N."/>
        </authorList>
    </citation>
    <scope>NUCLEOTIDE SEQUENCE [LARGE SCALE GENOMIC DNA]</scope>
    <source>
        <strain evidence="1 2">CPCC 202699</strain>
    </source>
</reference>
<accession>A0A1H3LUL7</accession>
<dbReference type="STRING" id="589385.SAMN05421504_106363"/>
<organism evidence="1 2">
    <name type="scientific">Amycolatopsis xylanica</name>
    <dbReference type="NCBI Taxonomy" id="589385"/>
    <lineage>
        <taxon>Bacteria</taxon>
        <taxon>Bacillati</taxon>
        <taxon>Actinomycetota</taxon>
        <taxon>Actinomycetes</taxon>
        <taxon>Pseudonocardiales</taxon>
        <taxon>Pseudonocardiaceae</taxon>
        <taxon>Amycolatopsis</taxon>
    </lineage>
</organism>
<gene>
    <name evidence="1" type="ORF">SAMN05421504_106363</name>
</gene>
<evidence type="ECO:0000313" key="1">
    <source>
        <dbReference type="EMBL" id="SDY68081.1"/>
    </source>
</evidence>
<dbReference type="Proteomes" id="UP000199515">
    <property type="component" value="Unassembled WGS sequence"/>
</dbReference>
<sequence length="210" mass="22442">MTLTEAVHNNARWCDLVCRANANPGEFTSLAWTAKSRTPLYYPDAVTLDPAATAADVLPGIDVSSGCSIKDSFATLDLEGFEVLFTATWITCRPSPGPSAWTVVRDPEALRTANFGLEVFPVDDSVFVLGDLDGDHWRGGAIVNLSGEVAGLSNLFTTGDLGEAWSGVTAAIATRFPERPIVGYEHGDDLTAAWAAGFKPLGDLRVWLKP</sequence>
<dbReference type="RefSeq" id="WP_091293863.1">
    <property type="nucleotide sequence ID" value="NZ_FNON01000006.1"/>
</dbReference>
<name>A0A1H3LUL7_9PSEU</name>
<protein>
    <submittedName>
        <fullName evidence="1">Uncharacterized protein</fullName>
    </submittedName>
</protein>
<dbReference type="AlphaFoldDB" id="A0A1H3LUL7"/>
<proteinExistence type="predicted"/>
<evidence type="ECO:0000313" key="2">
    <source>
        <dbReference type="Proteomes" id="UP000199515"/>
    </source>
</evidence>
<dbReference type="OrthoDB" id="153065at2"/>